<dbReference type="PANTHER" id="PTHR33868">
    <property type="entry name" value="EXPRESSED PROTEIN"/>
    <property type="match status" value="1"/>
</dbReference>
<keyword evidence="1" id="KW-0812">Transmembrane</keyword>
<dbReference type="PANTHER" id="PTHR33868:SF2">
    <property type="entry name" value="EXPRESSED PROTEIN"/>
    <property type="match status" value="1"/>
</dbReference>
<protein>
    <submittedName>
        <fullName evidence="2">Uncharacterized protein</fullName>
    </submittedName>
</protein>
<keyword evidence="1" id="KW-0472">Membrane</keyword>
<dbReference type="EMBL" id="CP039352">
    <property type="protein sequence ID" value="QCE02557.1"/>
    <property type="molecule type" value="Genomic_DNA"/>
</dbReference>
<name>A0A4D6MRH5_VIGUN</name>
<proteinExistence type="predicted"/>
<keyword evidence="3" id="KW-1185">Reference proteome</keyword>
<dbReference type="Proteomes" id="UP000501690">
    <property type="component" value="Linkage Group LG8"/>
</dbReference>
<keyword evidence="1" id="KW-1133">Transmembrane helix</keyword>
<evidence type="ECO:0000313" key="3">
    <source>
        <dbReference type="Proteomes" id="UP000501690"/>
    </source>
</evidence>
<accession>A0A4D6MRH5</accession>
<reference evidence="2 3" key="1">
    <citation type="submission" date="2019-04" db="EMBL/GenBank/DDBJ databases">
        <title>An improved genome assembly and genetic linkage map for asparagus bean, Vigna unguiculata ssp. sesquipedialis.</title>
        <authorList>
            <person name="Xia Q."/>
            <person name="Zhang R."/>
            <person name="Dong Y."/>
        </authorList>
    </citation>
    <scope>NUCLEOTIDE SEQUENCE [LARGE SCALE GENOMIC DNA]</scope>
    <source>
        <tissue evidence="2">Leaf</tissue>
    </source>
</reference>
<organism evidence="2 3">
    <name type="scientific">Vigna unguiculata</name>
    <name type="common">Cowpea</name>
    <dbReference type="NCBI Taxonomy" id="3917"/>
    <lineage>
        <taxon>Eukaryota</taxon>
        <taxon>Viridiplantae</taxon>
        <taxon>Streptophyta</taxon>
        <taxon>Embryophyta</taxon>
        <taxon>Tracheophyta</taxon>
        <taxon>Spermatophyta</taxon>
        <taxon>Magnoliopsida</taxon>
        <taxon>eudicotyledons</taxon>
        <taxon>Gunneridae</taxon>
        <taxon>Pentapetalae</taxon>
        <taxon>rosids</taxon>
        <taxon>fabids</taxon>
        <taxon>Fabales</taxon>
        <taxon>Fabaceae</taxon>
        <taxon>Papilionoideae</taxon>
        <taxon>50 kb inversion clade</taxon>
        <taxon>NPAAA clade</taxon>
        <taxon>indigoferoid/millettioid clade</taxon>
        <taxon>Phaseoleae</taxon>
        <taxon>Vigna</taxon>
    </lineage>
</organism>
<gene>
    <name evidence="2" type="ORF">DEO72_LG8g572</name>
</gene>
<sequence length="434" mass="48755">MATAEVRAVWQRAVNRCFVQEDAKRAPKLACCQSSRATSKLFDFGVASAADESDHGDVNVTLFNHKYSFSNVSPDSRWWLQLQPNYGIQKGLTCEQLNALEDGVEILKARNGNQKSKDACRFGDENHGYIYSMEEVAEECIEKSPENSEQVDMMAKHETMDIDSVSCSVSKEANDFSMDSEYSWIGVEKAQPWWQTRDIDELACFVSHKSLNHMENCDLPPPRKYLSGQPGNDISDIKIRTSFDREAFSNFNAQAKGSVESGLVQRKLGPSTIKRNLHSDCDKYSSYPTIYGGLTEQIFEEDPSKVQLMEALCHSQTRARKAEEIAKQACAEKRHILALFFMQASQLFAYKQWFQVLQIESLKNQLENKDEPSTLFPGRKLGKRKQKIGNAKQEMLEKAKGDITTYAVAFALGLSLVGAGLLLGWTVGCMLPCS</sequence>
<evidence type="ECO:0000313" key="2">
    <source>
        <dbReference type="EMBL" id="QCE02557.1"/>
    </source>
</evidence>
<dbReference type="AlphaFoldDB" id="A0A4D6MRH5"/>
<feature type="transmembrane region" description="Helical" evidence="1">
    <location>
        <begin position="406"/>
        <end position="431"/>
    </location>
</feature>
<evidence type="ECO:0000256" key="1">
    <source>
        <dbReference type="SAM" id="Phobius"/>
    </source>
</evidence>